<protein>
    <recommendedName>
        <fullName evidence="3">Transposase</fullName>
    </recommendedName>
</protein>
<evidence type="ECO:0000313" key="1">
    <source>
        <dbReference type="EMBL" id="CAI8038571.1"/>
    </source>
</evidence>
<evidence type="ECO:0008006" key="3">
    <source>
        <dbReference type="Google" id="ProtNLM"/>
    </source>
</evidence>
<sequence>MPLRPMGREQIWMLPPTLDELLPLDHPARFVAEFVDALDREDWAELGVKIDGEVLGAPAYHPRALLSVWLYGFMTGCALVPEAGGGLPGPDTVPVADRVAAS</sequence>
<reference evidence="1" key="1">
    <citation type="submission" date="2023-03" db="EMBL/GenBank/DDBJ databases">
        <authorList>
            <person name="Steffen K."/>
            <person name="Cardenas P."/>
        </authorList>
    </citation>
    <scope>NUCLEOTIDE SEQUENCE</scope>
</reference>
<gene>
    <name evidence="1" type="ORF">GBAR_LOCUS21511</name>
</gene>
<evidence type="ECO:0000313" key="2">
    <source>
        <dbReference type="Proteomes" id="UP001174909"/>
    </source>
</evidence>
<dbReference type="EMBL" id="CASHTH010003002">
    <property type="protein sequence ID" value="CAI8038571.1"/>
    <property type="molecule type" value="Genomic_DNA"/>
</dbReference>
<keyword evidence="2" id="KW-1185">Reference proteome</keyword>
<name>A0AA35T1F4_GEOBA</name>
<dbReference type="AlphaFoldDB" id="A0AA35T1F4"/>
<comment type="caution">
    <text evidence="1">The sequence shown here is derived from an EMBL/GenBank/DDBJ whole genome shotgun (WGS) entry which is preliminary data.</text>
</comment>
<accession>A0AA35T1F4</accession>
<dbReference type="Proteomes" id="UP001174909">
    <property type="component" value="Unassembled WGS sequence"/>
</dbReference>
<organism evidence="1 2">
    <name type="scientific">Geodia barretti</name>
    <name type="common">Barrett's horny sponge</name>
    <dbReference type="NCBI Taxonomy" id="519541"/>
    <lineage>
        <taxon>Eukaryota</taxon>
        <taxon>Metazoa</taxon>
        <taxon>Porifera</taxon>
        <taxon>Demospongiae</taxon>
        <taxon>Heteroscleromorpha</taxon>
        <taxon>Tetractinellida</taxon>
        <taxon>Astrophorina</taxon>
        <taxon>Geodiidae</taxon>
        <taxon>Geodia</taxon>
    </lineage>
</organism>
<proteinExistence type="predicted"/>